<evidence type="ECO:0000256" key="4">
    <source>
        <dbReference type="SAM" id="Phobius"/>
    </source>
</evidence>
<dbReference type="InterPro" id="IPR050271">
    <property type="entry name" value="UDP-glycosyltransferase"/>
</dbReference>
<evidence type="ECO:0000313" key="6">
    <source>
        <dbReference type="EMBL" id="KAK2705370.1"/>
    </source>
</evidence>
<keyword evidence="3" id="KW-0808">Transferase</keyword>
<feature type="signal peptide" evidence="5">
    <location>
        <begin position="1"/>
        <end position="15"/>
    </location>
</feature>
<comment type="caution">
    <text evidence="6">The sequence shown here is derived from an EMBL/GenBank/DDBJ whole genome shotgun (WGS) entry which is preliminary data.</text>
</comment>
<dbReference type="PANTHER" id="PTHR48043">
    <property type="entry name" value="EG:EG0003.4 PROTEIN-RELATED"/>
    <property type="match status" value="1"/>
</dbReference>
<evidence type="ECO:0000256" key="2">
    <source>
        <dbReference type="ARBA" id="ARBA00022676"/>
    </source>
</evidence>
<dbReference type="Pfam" id="PF00201">
    <property type="entry name" value="UDPGT"/>
    <property type="match status" value="1"/>
</dbReference>
<name>A0AA88H5M5_ARTSF</name>
<evidence type="ECO:0000256" key="5">
    <source>
        <dbReference type="SAM" id="SignalP"/>
    </source>
</evidence>
<keyword evidence="4" id="KW-0812">Transmembrane</keyword>
<keyword evidence="4" id="KW-0472">Membrane</keyword>
<protein>
    <submittedName>
        <fullName evidence="6">Uncharacterized protein</fullName>
    </submittedName>
</protein>
<dbReference type="InterPro" id="IPR002213">
    <property type="entry name" value="UDP_glucos_trans"/>
</dbReference>
<gene>
    <name evidence="6" type="ORF">QYM36_017415</name>
</gene>
<dbReference type="EMBL" id="JAVRJZ010000021">
    <property type="protein sequence ID" value="KAK2705370.1"/>
    <property type="molecule type" value="Genomic_DNA"/>
</dbReference>
<sequence length="519" mass="58898">MMLLLFLALISCTKCQNILIITLGSGEDRYLAYQSAKILTTTGVNVTLLATGDTGPPMPGLEMVIIPSMAEEKGLKHKSEGDIFCLHSEHLLDTASESLQLCNMLYYNNFAQTILEKTNYDLAIIALTFSDACILPLMKVMNFPVIGLATSFLDLPWVYYNADVPFPLSYVPVMSDIDPEEFTIFEKLRNFRRWRNYLFEVDNVWRIPASKIVVDNLKQEFELSQLYDDIGLVLTASDLLMEEPMPLPPHILRAGCYYCLAPMEFEGVTKEFVENTKSGTVFITTDNPLDDERFVPPKDATQVLIDAVVKSGYSVIVTTSDPRLREHRPRPGVLYLRNPSRIDILGHPKTRLLISCCSFTETFEALYYGVPIICLPTTAAQKLASKRAAVLGAGEILQWSQLFQPEAHNVTQRLVTSLIKDKKYREALRHISTDVRDRPLTPLDVFIYWVNYAIRHKGHTHLRSETTKKLSLVSYYMIDVVALVALLIFIIFTTLTIFGIVWVKYYISNAAKLQKKHNE</sequence>
<keyword evidence="7" id="KW-1185">Reference proteome</keyword>
<feature type="transmembrane region" description="Helical" evidence="4">
    <location>
        <begin position="475"/>
        <end position="507"/>
    </location>
</feature>
<comment type="similarity">
    <text evidence="1">Belongs to the UDP-glycosyltransferase family.</text>
</comment>
<evidence type="ECO:0000256" key="3">
    <source>
        <dbReference type="ARBA" id="ARBA00022679"/>
    </source>
</evidence>
<reference evidence="6" key="1">
    <citation type="submission" date="2023-07" db="EMBL/GenBank/DDBJ databases">
        <title>Chromosome-level genome assembly of Artemia franciscana.</title>
        <authorList>
            <person name="Jo E."/>
        </authorList>
    </citation>
    <scope>NUCLEOTIDE SEQUENCE</scope>
    <source>
        <tissue evidence="6">Whole body</tissue>
    </source>
</reference>
<evidence type="ECO:0000313" key="7">
    <source>
        <dbReference type="Proteomes" id="UP001187531"/>
    </source>
</evidence>
<dbReference type="PANTHER" id="PTHR48043:SF145">
    <property type="entry name" value="FI06409P-RELATED"/>
    <property type="match status" value="1"/>
</dbReference>
<feature type="chain" id="PRO_5041738166" evidence="5">
    <location>
        <begin position="16"/>
        <end position="519"/>
    </location>
</feature>
<proteinExistence type="inferred from homology"/>
<keyword evidence="2" id="KW-0328">Glycosyltransferase</keyword>
<organism evidence="6 7">
    <name type="scientific">Artemia franciscana</name>
    <name type="common">Brine shrimp</name>
    <name type="synonym">Artemia sanfranciscana</name>
    <dbReference type="NCBI Taxonomy" id="6661"/>
    <lineage>
        <taxon>Eukaryota</taxon>
        <taxon>Metazoa</taxon>
        <taxon>Ecdysozoa</taxon>
        <taxon>Arthropoda</taxon>
        <taxon>Crustacea</taxon>
        <taxon>Branchiopoda</taxon>
        <taxon>Anostraca</taxon>
        <taxon>Artemiidae</taxon>
        <taxon>Artemia</taxon>
    </lineage>
</organism>
<dbReference type="SUPFAM" id="SSF53756">
    <property type="entry name" value="UDP-Glycosyltransferase/glycogen phosphorylase"/>
    <property type="match status" value="1"/>
</dbReference>
<evidence type="ECO:0000256" key="1">
    <source>
        <dbReference type="ARBA" id="ARBA00009995"/>
    </source>
</evidence>
<dbReference type="Proteomes" id="UP001187531">
    <property type="component" value="Unassembled WGS sequence"/>
</dbReference>
<dbReference type="Gene3D" id="3.40.50.2000">
    <property type="entry name" value="Glycogen Phosphorylase B"/>
    <property type="match status" value="1"/>
</dbReference>
<dbReference type="GO" id="GO:0008194">
    <property type="term" value="F:UDP-glycosyltransferase activity"/>
    <property type="evidence" value="ECO:0007669"/>
    <property type="project" value="InterPro"/>
</dbReference>
<dbReference type="AlphaFoldDB" id="A0AA88H5M5"/>
<keyword evidence="4" id="KW-1133">Transmembrane helix</keyword>
<keyword evidence="5" id="KW-0732">Signal</keyword>
<accession>A0AA88H5M5</accession>